<protein>
    <submittedName>
        <fullName evidence="2">Kinase-like domain-containing protein</fullName>
    </submittedName>
</protein>
<proteinExistence type="predicted"/>
<accession>A0A9P7JLH7</accession>
<dbReference type="Gene3D" id="1.10.510.10">
    <property type="entry name" value="Transferase(Phosphotransferase) domain 1"/>
    <property type="match status" value="1"/>
</dbReference>
<dbReference type="GO" id="GO:0005737">
    <property type="term" value="C:cytoplasm"/>
    <property type="evidence" value="ECO:0007669"/>
    <property type="project" value="TreeGrafter"/>
</dbReference>
<evidence type="ECO:0000313" key="2">
    <source>
        <dbReference type="EMBL" id="KAG2087449.1"/>
    </source>
</evidence>
<dbReference type="GO" id="GO:0005524">
    <property type="term" value="F:ATP binding"/>
    <property type="evidence" value="ECO:0007669"/>
    <property type="project" value="InterPro"/>
</dbReference>
<organism evidence="2 3">
    <name type="scientific">Suillus discolor</name>
    <dbReference type="NCBI Taxonomy" id="1912936"/>
    <lineage>
        <taxon>Eukaryota</taxon>
        <taxon>Fungi</taxon>
        <taxon>Dikarya</taxon>
        <taxon>Basidiomycota</taxon>
        <taxon>Agaricomycotina</taxon>
        <taxon>Agaricomycetes</taxon>
        <taxon>Agaricomycetidae</taxon>
        <taxon>Boletales</taxon>
        <taxon>Suillineae</taxon>
        <taxon>Suillaceae</taxon>
        <taxon>Suillus</taxon>
    </lineage>
</organism>
<dbReference type="OrthoDB" id="346907at2759"/>
<evidence type="ECO:0000259" key="1">
    <source>
        <dbReference type="PROSITE" id="PS50011"/>
    </source>
</evidence>
<dbReference type="GO" id="GO:0007165">
    <property type="term" value="P:signal transduction"/>
    <property type="evidence" value="ECO:0007669"/>
    <property type="project" value="TreeGrafter"/>
</dbReference>
<dbReference type="Pfam" id="PF07714">
    <property type="entry name" value="PK_Tyr_Ser-Thr"/>
    <property type="match status" value="1"/>
</dbReference>
<name>A0A9P7JLH7_9AGAM</name>
<dbReference type="PIRSF" id="PIRSF000654">
    <property type="entry name" value="Integrin-linked_kinase"/>
    <property type="match status" value="1"/>
</dbReference>
<dbReference type="PANTHER" id="PTHR23257">
    <property type="entry name" value="SERINE-THREONINE PROTEIN KINASE"/>
    <property type="match status" value="1"/>
</dbReference>
<dbReference type="GeneID" id="64696784"/>
<evidence type="ECO:0000313" key="3">
    <source>
        <dbReference type="Proteomes" id="UP000823399"/>
    </source>
</evidence>
<dbReference type="RefSeq" id="XP_041285203.1">
    <property type="nucleotide sequence ID" value="XM_041434525.1"/>
</dbReference>
<dbReference type="AlphaFoldDB" id="A0A9P7JLH7"/>
<reference evidence="2" key="1">
    <citation type="journal article" date="2020" name="New Phytol.">
        <title>Comparative genomics reveals dynamic genome evolution in host specialist ectomycorrhizal fungi.</title>
        <authorList>
            <person name="Lofgren L.A."/>
            <person name="Nguyen N.H."/>
            <person name="Vilgalys R."/>
            <person name="Ruytinx J."/>
            <person name="Liao H.L."/>
            <person name="Branco S."/>
            <person name="Kuo A."/>
            <person name="LaButti K."/>
            <person name="Lipzen A."/>
            <person name="Andreopoulos W."/>
            <person name="Pangilinan J."/>
            <person name="Riley R."/>
            <person name="Hundley H."/>
            <person name="Na H."/>
            <person name="Barry K."/>
            <person name="Grigoriev I.V."/>
            <person name="Stajich J.E."/>
            <person name="Kennedy P.G."/>
        </authorList>
    </citation>
    <scope>NUCLEOTIDE SEQUENCE</scope>
    <source>
        <strain evidence="2">FC423</strain>
    </source>
</reference>
<gene>
    <name evidence="2" type="ORF">F5147DRAFT_658955</name>
</gene>
<dbReference type="SUPFAM" id="SSF56112">
    <property type="entry name" value="Protein kinase-like (PK-like)"/>
    <property type="match status" value="1"/>
</dbReference>
<dbReference type="InterPro" id="IPR011009">
    <property type="entry name" value="Kinase-like_dom_sf"/>
</dbReference>
<dbReference type="PROSITE" id="PS50011">
    <property type="entry name" value="PROTEIN_KINASE_DOM"/>
    <property type="match status" value="1"/>
</dbReference>
<keyword evidence="3" id="KW-1185">Reference proteome</keyword>
<keyword evidence="2" id="KW-0808">Transferase</keyword>
<dbReference type="InterPro" id="IPR001245">
    <property type="entry name" value="Ser-Thr/Tyr_kinase_cat_dom"/>
</dbReference>
<dbReference type="InterPro" id="IPR000719">
    <property type="entry name" value="Prot_kinase_dom"/>
</dbReference>
<keyword evidence="2" id="KW-0418">Kinase</keyword>
<dbReference type="Proteomes" id="UP000823399">
    <property type="component" value="Unassembled WGS sequence"/>
</dbReference>
<dbReference type="GO" id="GO:0004672">
    <property type="term" value="F:protein kinase activity"/>
    <property type="evidence" value="ECO:0007669"/>
    <property type="project" value="InterPro"/>
</dbReference>
<feature type="domain" description="Protein kinase" evidence="1">
    <location>
        <begin position="1"/>
        <end position="288"/>
    </location>
</feature>
<dbReference type="EMBL" id="JABBWM010000132">
    <property type="protein sequence ID" value="KAG2087449.1"/>
    <property type="molecule type" value="Genomic_DNA"/>
</dbReference>
<comment type="caution">
    <text evidence="2">The sequence shown here is derived from an EMBL/GenBank/DDBJ whole genome shotgun (WGS) entry which is preliminary data.</text>
</comment>
<dbReference type="InterPro" id="IPR050167">
    <property type="entry name" value="Ser_Thr_protein_kinase"/>
</dbReference>
<sequence>MLQDLSKYIIKDGPTLLLVVAVKALQVYADDQLGAPKMKKIKSIAYTTGRHFVEDKRELKICAKLNHANILRIHGYTYGFGPFPAIISPWAENGNLTVYLENQGAGSDSRSTIPAGKFSIRLRDIIAGLQYLHANSVIHGDFNGPNVLIRADGTACIADFGLSLMYSEIVSASQASWTSTLKGNMRWMAPELLAEREDGSQARPSKQSDMYSFGGIMLQVLTNKVPYYHLTNDAAIILCIVKSQTPPRFRYPELPEQYWPIIEQCWSTDPRDRPSTKGADTTISNEFNLLSISR</sequence>